<dbReference type="PANTHER" id="PTHR17463:SF0">
    <property type="entry name" value="SCRAPIE-RESPONSIVE PROTEIN 1"/>
    <property type="match status" value="1"/>
</dbReference>
<evidence type="ECO:0000313" key="5">
    <source>
        <dbReference type="RefSeq" id="XP_033798468.1"/>
    </source>
</evidence>
<dbReference type="InterPro" id="IPR028063">
    <property type="entry name" value="SCRG1"/>
</dbReference>
<dbReference type="Proteomes" id="UP000515159">
    <property type="component" value="Chromosome 1"/>
</dbReference>
<protein>
    <submittedName>
        <fullName evidence="3 4">Scrapie-responsive protein 1</fullName>
    </submittedName>
</protein>
<dbReference type="RefSeq" id="XP_033798476.1">
    <property type="nucleotide sequence ID" value="XM_033942585.1"/>
</dbReference>
<keyword evidence="2" id="KW-1185">Reference proteome</keyword>
<dbReference type="RefSeq" id="XP_033798450.1">
    <property type="nucleotide sequence ID" value="XM_033942559.1"/>
</dbReference>
<evidence type="ECO:0000313" key="3">
    <source>
        <dbReference type="RefSeq" id="XP_033798450.1"/>
    </source>
</evidence>
<accession>A0A6P8RBB6</accession>
<dbReference type="GeneID" id="117359565"/>
<sequence>MKITIAFVLLGTLFGASAISINHLSCYKKVLRDHNCHNIPGLANLHHINENHQGHFWNGKDCEMVCYCNFRELLCCPKDIFFGPKISFVIPCNNT</sequence>
<dbReference type="Pfam" id="PF15224">
    <property type="entry name" value="SCRG1"/>
    <property type="match status" value="1"/>
</dbReference>
<evidence type="ECO:0000256" key="1">
    <source>
        <dbReference type="SAM" id="SignalP"/>
    </source>
</evidence>
<feature type="signal peptide" evidence="1">
    <location>
        <begin position="1"/>
        <end position="18"/>
    </location>
</feature>
<organism evidence="2 5">
    <name type="scientific">Geotrypetes seraphini</name>
    <name type="common">Gaboon caecilian</name>
    <name type="synonym">Caecilia seraphini</name>
    <dbReference type="NCBI Taxonomy" id="260995"/>
    <lineage>
        <taxon>Eukaryota</taxon>
        <taxon>Metazoa</taxon>
        <taxon>Chordata</taxon>
        <taxon>Craniata</taxon>
        <taxon>Vertebrata</taxon>
        <taxon>Euteleostomi</taxon>
        <taxon>Amphibia</taxon>
        <taxon>Gymnophiona</taxon>
        <taxon>Geotrypetes</taxon>
    </lineage>
</organism>
<name>A0A6P8RBB6_GEOSA</name>
<dbReference type="PANTHER" id="PTHR17463">
    <property type="entry name" value="SCRAPIE-RESPONSIVE PROTEIN 1 SCRG1"/>
    <property type="match status" value="1"/>
</dbReference>
<dbReference type="GO" id="GO:0044306">
    <property type="term" value="C:neuron projection terminus"/>
    <property type="evidence" value="ECO:0007669"/>
    <property type="project" value="TreeGrafter"/>
</dbReference>
<dbReference type="AlphaFoldDB" id="A0A6P8RBB6"/>
<evidence type="ECO:0000313" key="6">
    <source>
        <dbReference type="RefSeq" id="XP_033798476.1"/>
    </source>
</evidence>
<dbReference type="RefSeq" id="XP_033798468.1">
    <property type="nucleotide sequence ID" value="XM_033942577.1"/>
</dbReference>
<reference evidence="3 4" key="1">
    <citation type="submission" date="2025-04" db="UniProtKB">
        <authorList>
            <consortium name="RefSeq"/>
        </authorList>
    </citation>
    <scope>IDENTIFICATION</scope>
</reference>
<dbReference type="GO" id="GO:0005794">
    <property type="term" value="C:Golgi apparatus"/>
    <property type="evidence" value="ECO:0007669"/>
    <property type="project" value="TreeGrafter"/>
</dbReference>
<feature type="chain" id="PRO_5044654102" evidence="1">
    <location>
        <begin position="19"/>
        <end position="95"/>
    </location>
</feature>
<evidence type="ECO:0000313" key="2">
    <source>
        <dbReference type="Proteomes" id="UP000515159"/>
    </source>
</evidence>
<dbReference type="KEGG" id="gsh:117359565"/>
<keyword evidence="1" id="KW-0732">Signal</keyword>
<dbReference type="RefSeq" id="XP_033798459.1">
    <property type="nucleotide sequence ID" value="XM_033942568.1"/>
</dbReference>
<proteinExistence type="predicted"/>
<dbReference type="CTD" id="11341"/>
<evidence type="ECO:0000313" key="4">
    <source>
        <dbReference type="RefSeq" id="XP_033798459.1"/>
    </source>
</evidence>
<gene>
    <name evidence="3 4 5 6" type="primary">SCRG1</name>
</gene>
<dbReference type="OrthoDB" id="8865355at2759"/>